<dbReference type="AlphaFoldDB" id="A0A1C7FFL0"/>
<evidence type="ECO:0000313" key="1">
    <source>
        <dbReference type="EMBL" id="ANU38711.1"/>
    </source>
</evidence>
<organism evidence="1 2">
    <name type="scientific">Vibrio scophthalmi</name>
    <dbReference type="NCBI Taxonomy" id="45658"/>
    <lineage>
        <taxon>Bacteria</taxon>
        <taxon>Pseudomonadati</taxon>
        <taxon>Pseudomonadota</taxon>
        <taxon>Gammaproteobacteria</taxon>
        <taxon>Vibrionales</taxon>
        <taxon>Vibrionaceae</taxon>
        <taxon>Vibrio</taxon>
    </lineage>
</organism>
<keyword evidence="2" id="KW-1185">Reference proteome</keyword>
<evidence type="ECO:0000313" key="2">
    <source>
        <dbReference type="Proteomes" id="UP000092528"/>
    </source>
</evidence>
<name>A0A1C7FFL0_9VIBR</name>
<accession>A0A1C7FFL0</accession>
<sequence length="67" mass="8026">MTLLNDIVQILDTENIFIITITNFVSKIVTNSFKNYFRWKVAAIKHYNLEHEVEIDRNLNLIFQTLR</sequence>
<protein>
    <submittedName>
        <fullName evidence="1">Uncharacterized protein</fullName>
    </submittedName>
</protein>
<reference evidence="1 2" key="1">
    <citation type="submission" date="2016-07" db="EMBL/GenBank/DDBJ databases">
        <title>Genome sequencing of Vibrio scophthalmi strain VS-05, an isolated from Paralichthys olivaceus.</title>
        <authorList>
            <person name="Han H.-J."/>
        </authorList>
    </citation>
    <scope>NUCLEOTIDE SEQUENCE [LARGE SCALE GENOMIC DNA]</scope>
    <source>
        <strain evidence="1 2">VS-05</strain>
    </source>
</reference>
<proteinExistence type="predicted"/>
<dbReference type="Proteomes" id="UP000092528">
    <property type="component" value="Chromosome 2"/>
</dbReference>
<gene>
    <name evidence="1" type="ORF">VSVS05_03674</name>
</gene>
<dbReference type="EMBL" id="CP016415">
    <property type="protein sequence ID" value="ANU38711.1"/>
    <property type="molecule type" value="Genomic_DNA"/>
</dbReference>